<protein>
    <submittedName>
        <fullName evidence="4">NADPH-cytochrome P450 reductase-like protein</fullName>
    </submittedName>
</protein>
<evidence type="ECO:0000256" key="1">
    <source>
        <dbReference type="ARBA" id="ARBA00022630"/>
    </source>
</evidence>
<sequence>MQDSSSMKFSPLDLMSAIIKGKFDPSNGTTPASIILENREFVMLLTTSIAVLVGCVVVLIWRRSNAQKSKPIEVPKRIIEKLPELDIDDGKKKVTVFFGTQTGTAEGFAKAIAEEAKARYEKATFRVVDMDDYAADDDEYDEKFKKESMALFFLATYGDGEPTDNAARFYKWFTEVSLIQILVALILRLYGDGEPTDNAARFYKWFTEEHEGGEDSFKNLQYGVFGLGNRQYEHFNKVAKVVDDMLLERGNQLF</sequence>
<evidence type="ECO:0000256" key="2">
    <source>
        <dbReference type="SAM" id="Phobius"/>
    </source>
</evidence>
<dbReference type="Gene3D" id="3.40.50.360">
    <property type="match status" value="2"/>
</dbReference>
<accession>A0A2K3LRC6</accession>
<gene>
    <name evidence="4" type="ORF">L195_g037109</name>
</gene>
<dbReference type="AlphaFoldDB" id="A0A2K3LRC6"/>
<proteinExistence type="predicted"/>
<evidence type="ECO:0000313" key="5">
    <source>
        <dbReference type="Proteomes" id="UP000236291"/>
    </source>
</evidence>
<dbReference type="Pfam" id="PF00258">
    <property type="entry name" value="Flavodoxin_1"/>
    <property type="match status" value="2"/>
</dbReference>
<comment type="caution">
    <text evidence="4">The sequence shown here is derived from an EMBL/GenBank/DDBJ whole genome shotgun (WGS) entry which is preliminary data.</text>
</comment>
<dbReference type="PROSITE" id="PS50902">
    <property type="entry name" value="FLAVODOXIN_LIKE"/>
    <property type="match status" value="1"/>
</dbReference>
<dbReference type="PRINTS" id="PR00369">
    <property type="entry name" value="FLAVODOXIN"/>
</dbReference>
<dbReference type="ExpressionAtlas" id="A0A2K3LRC6">
    <property type="expression patterns" value="baseline"/>
</dbReference>
<evidence type="ECO:0000313" key="4">
    <source>
        <dbReference type="EMBL" id="PNX81094.1"/>
    </source>
</evidence>
<dbReference type="InterPro" id="IPR008254">
    <property type="entry name" value="Flavodoxin/NO_synth"/>
</dbReference>
<dbReference type="Proteomes" id="UP000236291">
    <property type="component" value="Unassembled WGS sequence"/>
</dbReference>
<dbReference type="SUPFAM" id="SSF52218">
    <property type="entry name" value="Flavoproteins"/>
    <property type="match status" value="2"/>
</dbReference>
<keyword evidence="2" id="KW-0472">Membrane</keyword>
<name>A0A2K3LRC6_TRIPR</name>
<keyword evidence="2" id="KW-0812">Transmembrane</keyword>
<dbReference type="GO" id="GO:0010181">
    <property type="term" value="F:FMN binding"/>
    <property type="evidence" value="ECO:0007669"/>
    <property type="project" value="InterPro"/>
</dbReference>
<dbReference type="InterPro" id="IPR029039">
    <property type="entry name" value="Flavoprotein-like_sf"/>
</dbReference>
<reference evidence="4 5" key="1">
    <citation type="journal article" date="2014" name="Am. J. Bot.">
        <title>Genome assembly and annotation for red clover (Trifolium pratense; Fabaceae).</title>
        <authorList>
            <person name="Istvanek J."/>
            <person name="Jaros M."/>
            <person name="Krenek A."/>
            <person name="Repkova J."/>
        </authorList>
    </citation>
    <scope>NUCLEOTIDE SEQUENCE [LARGE SCALE GENOMIC DNA]</scope>
    <source>
        <strain evidence="5">cv. Tatra</strain>
        <tissue evidence="4">Young leaves</tissue>
    </source>
</reference>
<keyword evidence="2" id="KW-1133">Transmembrane helix</keyword>
<organism evidence="4 5">
    <name type="scientific">Trifolium pratense</name>
    <name type="common">Red clover</name>
    <dbReference type="NCBI Taxonomy" id="57577"/>
    <lineage>
        <taxon>Eukaryota</taxon>
        <taxon>Viridiplantae</taxon>
        <taxon>Streptophyta</taxon>
        <taxon>Embryophyta</taxon>
        <taxon>Tracheophyta</taxon>
        <taxon>Spermatophyta</taxon>
        <taxon>Magnoliopsida</taxon>
        <taxon>eudicotyledons</taxon>
        <taxon>Gunneridae</taxon>
        <taxon>Pentapetalae</taxon>
        <taxon>rosids</taxon>
        <taxon>fabids</taxon>
        <taxon>Fabales</taxon>
        <taxon>Fabaceae</taxon>
        <taxon>Papilionoideae</taxon>
        <taxon>50 kb inversion clade</taxon>
        <taxon>NPAAA clade</taxon>
        <taxon>Hologalegina</taxon>
        <taxon>IRL clade</taxon>
        <taxon>Trifolieae</taxon>
        <taxon>Trifolium</taxon>
    </lineage>
</organism>
<evidence type="ECO:0000259" key="3">
    <source>
        <dbReference type="PROSITE" id="PS50902"/>
    </source>
</evidence>
<dbReference type="InterPro" id="IPR001094">
    <property type="entry name" value="Flavdoxin-like"/>
</dbReference>
<dbReference type="EMBL" id="ASHM01039210">
    <property type="protein sequence ID" value="PNX81094.1"/>
    <property type="molecule type" value="Genomic_DNA"/>
</dbReference>
<feature type="transmembrane region" description="Helical" evidence="2">
    <location>
        <begin position="41"/>
        <end position="61"/>
    </location>
</feature>
<dbReference type="GO" id="GO:0050660">
    <property type="term" value="F:flavin adenine dinucleotide binding"/>
    <property type="evidence" value="ECO:0007669"/>
    <property type="project" value="TreeGrafter"/>
</dbReference>
<keyword evidence="1" id="KW-0285">Flavoprotein</keyword>
<reference evidence="4 5" key="2">
    <citation type="journal article" date="2017" name="Front. Plant Sci.">
        <title>Gene Classification and Mining of Molecular Markers Useful in Red Clover (Trifolium pratense) Breeding.</title>
        <authorList>
            <person name="Istvanek J."/>
            <person name="Dluhosova J."/>
            <person name="Dluhos P."/>
            <person name="Patkova L."/>
            <person name="Nedelnik J."/>
            <person name="Repkova J."/>
        </authorList>
    </citation>
    <scope>NUCLEOTIDE SEQUENCE [LARGE SCALE GENOMIC DNA]</scope>
    <source>
        <strain evidence="5">cv. Tatra</strain>
        <tissue evidence="4">Young leaves</tissue>
    </source>
</reference>
<feature type="domain" description="Flavodoxin-like" evidence="3">
    <location>
        <begin position="94"/>
        <end position="254"/>
    </location>
</feature>
<dbReference type="GO" id="GO:0005829">
    <property type="term" value="C:cytosol"/>
    <property type="evidence" value="ECO:0007669"/>
    <property type="project" value="TreeGrafter"/>
</dbReference>
<dbReference type="STRING" id="57577.A0A2K3LRC6"/>
<dbReference type="PANTHER" id="PTHR19384">
    <property type="entry name" value="NITRIC OXIDE SYNTHASE-RELATED"/>
    <property type="match status" value="1"/>
</dbReference>
<dbReference type="GO" id="GO:0003958">
    <property type="term" value="F:NADPH-hemoprotein reductase activity"/>
    <property type="evidence" value="ECO:0007669"/>
    <property type="project" value="TreeGrafter"/>
</dbReference>
<dbReference type="PANTHER" id="PTHR19384:SF17">
    <property type="entry name" value="NADPH--CYTOCHROME P450 REDUCTASE"/>
    <property type="match status" value="1"/>
</dbReference>